<accession>A0A8K0GE81</accession>
<dbReference type="PROSITE" id="PS50207">
    <property type="entry name" value="CASPASE_P10"/>
    <property type="match status" value="1"/>
</dbReference>
<dbReference type="GO" id="GO:0043525">
    <property type="term" value="P:positive regulation of neuron apoptotic process"/>
    <property type="evidence" value="ECO:0007669"/>
    <property type="project" value="TreeGrafter"/>
</dbReference>
<sequence length="272" mass="31246">MDNVDGNCISSQNKDDDDHDSLVKSRNIYQNQLINTPTEIHATHYNMNHKNRGLALIFNHEKFEFHSTRKGTSIDYLEYVDIQAQIVRTSKLNHSDYDCLLVVVLSHGDHGILYAKDTAYKPETLWSSFTVDKCPTLAGKPKLFFIQACQGDSLDSGVTLVSRIQFDGYPNLDTYAIPLDIQTDFLVVYSTFPGYYSWRNPDRGSWFIQALCAELSENGYVYDLLTILTFVNRRVAIDYESNVPGNDLMDKQKQIPCINSMLRRLVRFNKKF</sequence>
<feature type="domain" description="Caspase family p10" evidence="8">
    <location>
        <begin position="179"/>
        <end position="270"/>
    </location>
</feature>
<evidence type="ECO:0000259" key="9">
    <source>
        <dbReference type="PROSITE" id="PS50208"/>
    </source>
</evidence>
<dbReference type="CDD" id="cd00032">
    <property type="entry name" value="CASc"/>
    <property type="match status" value="1"/>
</dbReference>
<keyword evidence="11" id="KW-1185">Reference proteome</keyword>
<dbReference type="AlphaFoldDB" id="A0A8K0GE81"/>
<dbReference type="PROSITE" id="PS01122">
    <property type="entry name" value="CASPASE_CYS"/>
    <property type="match status" value="1"/>
</dbReference>
<feature type="region of interest" description="Disordered" evidence="7">
    <location>
        <begin position="1"/>
        <end position="20"/>
    </location>
</feature>
<dbReference type="SUPFAM" id="SSF52129">
    <property type="entry name" value="Caspase-like"/>
    <property type="match status" value="1"/>
</dbReference>
<evidence type="ECO:0000313" key="10">
    <source>
        <dbReference type="EMBL" id="KAF2898557.1"/>
    </source>
</evidence>
<keyword evidence="4" id="KW-0788">Thiol protease</keyword>
<evidence type="ECO:0000256" key="7">
    <source>
        <dbReference type="SAM" id="MobiDB-lite"/>
    </source>
</evidence>
<dbReference type="GO" id="GO:0006915">
    <property type="term" value="P:apoptotic process"/>
    <property type="evidence" value="ECO:0007669"/>
    <property type="project" value="TreeGrafter"/>
</dbReference>
<dbReference type="InterPro" id="IPR015917">
    <property type="entry name" value="Pept_C14A"/>
</dbReference>
<evidence type="ECO:0000256" key="6">
    <source>
        <dbReference type="RuleBase" id="RU003971"/>
    </source>
</evidence>
<dbReference type="PROSITE" id="PS01121">
    <property type="entry name" value="CASPASE_HIS"/>
    <property type="match status" value="1"/>
</dbReference>
<proteinExistence type="inferred from homology"/>
<name>A0A8K0GE81_IGNLU</name>
<evidence type="ECO:0000313" key="11">
    <source>
        <dbReference type="Proteomes" id="UP000801492"/>
    </source>
</evidence>
<dbReference type="Pfam" id="PF00656">
    <property type="entry name" value="Peptidase_C14"/>
    <property type="match status" value="1"/>
</dbReference>
<feature type="domain" description="Caspase family p20" evidence="9">
    <location>
        <begin position="81"/>
        <end position="153"/>
    </location>
</feature>
<dbReference type="GO" id="GO:0006508">
    <property type="term" value="P:proteolysis"/>
    <property type="evidence" value="ECO:0007669"/>
    <property type="project" value="UniProtKB-KW"/>
</dbReference>
<dbReference type="GO" id="GO:0005737">
    <property type="term" value="C:cytoplasm"/>
    <property type="evidence" value="ECO:0007669"/>
    <property type="project" value="TreeGrafter"/>
</dbReference>
<reference evidence="10" key="1">
    <citation type="submission" date="2019-08" db="EMBL/GenBank/DDBJ databases">
        <title>The genome of the North American firefly Photinus pyralis.</title>
        <authorList>
            <consortium name="Photinus pyralis genome working group"/>
            <person name="Fallon T.R."/>
            <person name="Sander Lower S.E."/>
            <person name="Weng J.-K."/>
        </authorList>
    </citation>
    <scope>NUCLEOTIDE SEQUENCE</scope>
    <source>
        <strain evidence="10">TRF0915ILg1</strain>
        <tissue evidence="10">Whole body</tissue>
    </source>
</reference>
<comment type="caution">
    <text evidence="10">The sequence shown here is derived from an EMBL/GenBank/DDBJ whole genome shotgun (WGS) entry which is preliminary data.</text>
</comment>
<evidence type="ECO:0000256" key="5">
    <source>
        <dbReference type="ARBA" id="ARBA00023145"/>
    </source>
</evidence>
<evidence type="ECO:0000259" key="8">
    <source>
        <dbReference type="PROSITE" id="PS50207"/>
    </source>
</evidence>
<dbReference type="InterPro" id="IPR033139">
    <property type="entry name" value="Caspase_cys_AS"/>
</dbReference>
<gene>
    <name evidence="10" type="ORF">ILUMI_07628</name>
</gene>
<dbReference type="GO" id="GO:0004197">
    <property type="term" value="F:cysteine-type endopeptidase activity"/>
    <property type="evidence" value="ECO:0007669"/>
    <property type="project" value="InterPro"/>
</dbReference>
<evidence type="ECO:0000256" key="3">
    <source>
        <dbReference type="ARBA" id="ARBA00022801"/>
    </source>
</evidence>
<organism evidence="10 11">
    <name type="scientific">Ignelater luminosus</name>
    <name type="common">Cucubano</name>
    <name type="synonym">Pyrophorus luminosus</name>
    <dbReference type="NCBI Taxonomy" id="2038154"/>
    <lineage>
        <taxon>Eukaryota</taxon>
        <taxon>Metazoa</taxon>
        <taxon>Ecdysozoa</taxon>
        <taxon>Arthropoda</taxon>
        <taxon>Hexapoda</taxon>
        <taxon>Insecta</taxon>
        <taxon>Pterygota</taxon>
        <taxon>Neoptera</taxon>
        <taxon>Endopterygota</taxon>
        <taxon>Coleoptera</taxon>
        <taxon>Polyphaga</taxon>
        <taxon>Elateriformia</taxon>
        <taxon>Elateroidea</taxon>
        <taxon>Elateridae</taxon>
        <taxon>Agrypninae</taxon>
        <taxon>Pyrophorini</taxon>
        <taxon>Ignelater</taxon>
    </lineage>
</organism>
<dbReference type="InterPro" id="IPR002398">
    <property type="entry name" value="Pept_C14"/>
</dbReference>
<keyword evidence="3" id="KW-0378">Hydrolase</keyword>
<dbReference type="OrthoDB" id="6116485at2759"/>
<dbReference type="InterPro" id="IPR001309">
    <property type="entry name" value="Pept_C14_p20"/>
</dbReference>
<dbReference type="EMBL" id="VTPC01003416">
    <property type="protein sequence ID" value="KAF2898557.1"/>
    <property type="molecule type" value="Genomic_DNA"/>
</dbReference>
<dbReference type="PANTHER" id="PTHR10454">
    <property type="entry name" value="CASPASE"/>
    <property type="match status" value="1"/>
</dbReference>
<dbReference type="SMART" id="SM00115">
    <property type="entry name" value="CASc"/>
    <property type="match status" value="1"/>
</dbReference>
<comment type="similarity">
    <text evidence="1 6">Belongs to the peptidase C14A family.</text>
</comment>
<keyword evidence="2" id="KW-0645">Protease</keyword>
<dbReference type="PROSITE" id="PS50208">
    <property type="entry name" value="CASPASE_P20"/>
    <property type="match status" value="1"/>
</dbReference>
<keyword evidence="5" id="KW-0865">Zymogen</keyword>
<protein>
    <recommendedName>
        <fullName evidence="12">Caspase-1</fullName>
    </recommendedName>
</protein>
<dbReference type="PRINTS" id="PR00376">
    <property type="entry name" value="IL1BCENZYME"/>
</dbReference>
<dbReference type="PANTHER" id="PTHR10454:SF245">
    <property type="entry name" value="CASPASE-RELATED"/>
    <property type="match status" value="1"/>
</dbReference>
<dbReference type="Gene3D" id="3.40.50.1460">
    <property type="match status" value="1"/>
</dbReference>
<dbReference type="InterPro" id="IPR011600">
    <property type="entry name" value="Pept_C14_caspase"/>
</dbReference>
<evidence type="ECO:0000256" key="4">
    <source>
        <dbReference type="ARBA" id="ARBA00022807"/>
    </source>
</evidence>
<dbReference type="InterPro" id="IPR002138">
    <property type="entry name" value="Pept_C14_p10"/>
</dbReference>
<dbReference type="InterPro" id="IPR016129">
    <property type="entry name" value="Caspase_his_AS"/>
</dbReference>
<evidence type="ECO:0000256" key="2">
    <source>
        <dbReference type="ARBA" id="ARBA00022670"/>
    </source>
</evidence>
<dbReference type="Proteomes" id="UP000801492">
    <property type="component" value="Unassembled WGS sequence"/>
</dbReference>
<dbReference type="InterPro" id="IPR029030">
    <property type="entry name" value="Caspase-like_dom_sf"/>
</dbReference>
<evidence type="ECO:0008006" key="12">
    <source>
        <dbReference type="Google" id="ProtNLM"/>
    </source>
</evidence>
<evidence type="ECO:0000256" key="1">
    <source>
        <dbReference type="ARBA" id="ARBA00010134"/>
    </source>
</evidence>